<organism evidence="2 3">
    <name type="scientific">Eumeta variegata</name>
    <name type="common">Bagworm moth</name>
    <name type="synonym">Eumeta japonica</name>
    <dbReference type="NCBI Taxonomy" id="151549"/>
    <lineage>
        <taxon>Eukaryota</taxon>
        <taxon>Metazoa</taxon>
        <taxon>Ecdysozoa</taxon>
        <taxon>Arthropoda</taxon>
        <taxon>Hexapoda</taxon>
        <taxon>Insecta</taxon>
        <taxon>Pterygota</taxon>
        <taxon>Neoptera</taxon>
        <taxon>Endopterygota</taxon>
        <taxon>Lepidoptera</taxon>
        <taxon>Glossata</taxon>
        <taxon>Ditrysia</taxon>
        <taxon>Tineoidea</taxon>
        <taxon>Psychidae</taxon>
        <taxon>Oiketicinae</taxon>
        <taxon>Eumeta</taxon>
    </lineage>
</organism>
<dbReference type="OrthoDB" id="4369127at2759"/>
<reference evidence="2 3" key="1">
    <citation type="journal article" date="2019" name="Commun. Biol.">
        <title>The bagworm genome reveals a unique fibroin gene that provides high tensile strength.</title>
        <authorList>
            <person name="Kono N."/>
            <person name="Nakamura H."/>
            <person name="Ohtoshi R."/>
            <person name="Tomita M."/>
            <person name="Numata K."/>
            <person name="Arakawa K."/>
        </authorList>
    </citation>
    <scope>NUCLEOTIDE SEQUENCE [LARGE SCALE GENOMIC DNA]</scope>
</reference>
<feature type="region of interest" description="Disordered" evidence="1">
    <location>
        <begin position="144"/>
        <end position="181"/>
    </location>
</feature>
<accession>A0A4C1TYL4</accession>
<protein>
    <submittedName>
        <fullName evidence="2">Uncharacterized protein</fullName>
    </submittedName>
</protein>
<proteinExistence type="predicted"/>
<sequence>MQTPYAVLKLTEEEANFMTLNPLERPPSLSNFSTLTAHTGNEPITNLMAFAVLCSNSSIHSFTRCRPLEPITRHFDPRDPLDINISEHLLQQYIQDHKKRMTIVYGMVFIRNSTASRQKLAPRHSRDTVLADLQIHIYNKKRRGPEGKSCLKRVPVSAQLLRDQPDSTYQPPPGTDPGVDS</sequence>
<gene>
    <name evidence="2" type="ORF">EVAR_83458_1</name>
</gene>
<dbReference type="Proteomes" id="UP000299102">
    <property type="component" value="Unassembled WGS sequence"/>
</dbReference>
<dbReference type="EMBL" id="BGZK01000104">
    <property type="protein sequence ID" value="GBP19145.1"/>
    <property type="molecule type" value="Genomic_DNA"/>
</dbReference>
<evidence type="ECO:0000313" key="3">
    <source>
        <dbReference type="Proteomes" id="UP000299102"/>
    </source>
</evidence>
<comment type="caution">
    <text evidence="2">The sequence shown here is derived from an EMBL/GenBank/DDBJ whole genome shotgun (WGS) entry which is preliminary data.</text>
</comment>
<dbReference type="AlphaFoldDB" id="A0A4C1TYL4"/>
<name>A0A4C1TYL4_EUMVA</name>
<keyword evidence="3" id="KW-1185">Reference proteome</keyword>
<evidence type="ECO:0000313" key="2">
    <source>
        <dbReference type="EMBL" id="GBP19145.1"/>
    </source>
</evidence>
<evidence type="ECO:0000256" key="1">
    <source>
        <dbReference type="SAM" id="MobiDB-lite"/>
    </source>
</evidence>